<dbReference type="Proteomes" id="UP001139353">
    <property type="component" value="Unassembled WGS sequence"/>
</dbReference>
<evidence type="ECO:0000313" key="2">
    <source>
        <dbReference type="EMBL" id="MCK9686008.1"/>
    </source>
</evidence>
<name>A0A9X1YJM5_9BURK</name>
<proteinExistence type="predicted"/>
<evidence type="ECO:0000313" key="3">
    <source>
        <dbReference type="Proteomes" id="UP001139353"/>
    </source>
</evidence>
<keyword evidence="2" id="KW-0808">Transferase</keyword>
<feature type="domain" description="Methyltransferase type 11" evidence="1">
    <location>
        <begin position="95"/>
        <end position="143"/>
    </location>
</feature>
<dbReference type="InterPro" id="IPR029063">
    <property type="entry name" value="SAM-dependent_MTases_sf"/>
</dbReference>
<dbReference type="InterPro" id="IPR013216">
    <property type="entry name" value="Methyltransf_11"/>
</dbReference>
<dbReference type="RefSeq" id="WP_275682040.1">
    <property type="nucleotide sequence ID" value="NZ_JAJLJH010000002.1"/>
</dbReference>
<dbReference type="Pfam" id="PF08241">
    <property type="entry name" value="Methyltransf_11"/>
    <property type="match status" value="1"/>
</dbReference>
<dbReference type="GO" id="GO:0008757">
    <property type="term" value="F:S-adenosylmethionine-dependent methyltransferase activity"/>
    <property type="evidence" value="ECO:0007669"/>
    <property type="project" value="InterPro"/>
</dbReference>
<organism evidence="2 3">
    <name type="scientific">Scleromatobacter humisilvae</name>
    <dbReference type="NCBI Taxonomy" id="2897159"/>
    <lineage>
        <taxon>Bacteria</taxon>
        <taxon>Pseudomonadati</taxon>
        <taxon>Pseudomonadota</taxon>
        <taxon>Betaproteobacteria</taxon>
        <taxon>Burkholderiales</taxon>
        <taxon>Sphaerotilaceae</taxon>
        <taxon>Scleromatobacter</taxon>
    </lineage>
</organism>
<accession>A0A9X1YJM5</accession>
<dbReference type="AlphaFoldDB" id="A0A9X1YJM5"/>
<dbReference type="EMBL" id="JAJLJH010000002">
    <property type="protein sequence ID" value="MCK9686008.1"/>
    <property type="molecule type" value="Genomic_DNA"/>
</dbReference>
<dbReference type="SUPFAM" id="SSF53335">
    <property type="entry name" value="S-adenosyl-L-methionine-dependent methyltransferases"/>
    <property type="match status" value="1"/>
</dbReference>
<dbReference type="GO" id="GO:0032259">
    <property type="term" value="P:methylation"/>
    <property type="evidence" value="ECO:0007669"/>
    <property type="project" value="UniProtKB-KW"/>
</dbReference>
<keyword evidence="2" id="KW-0489">Methyltransferase</keyword>
<dbReference type="Gene3D" id="3.40.50.150">
    <property type="entry name" value="Vaccinia Virus protein VP39"/>
    <property type="match status" value="1"/>
</dbReference>
<evidence type="ECO:0000259" key="1">
    <source>
        <dbReference type="Pfam" id="PF08241"/>
    </source>
</evidence>
<reference evidence="2" key="1">
    <citation type="submission" date="2021-11" db="EMBL/GenBank/DDBJ databases">
        <title>BS-T2-15 a new species belonging to the Comamonadaceae family isolated from the soil of a French oak forest.</title>
        <authorList>
            <person name="Mieszkin S."/>
            <person name="Alain K."/>
        </authorList>
    </citation>
    <scope>NUCLEOTIDE SEQUENCE</scope>
    <source>
        <strain evidence="2">BS-T2-15</strain>
    </source>
</reference>
<gene>
    <name evidence="2" type="ORF">LPC04_09840</name>
</gene>
<comment type="caution">
    <text evidence="2">The sequence shown here is derived from an EMBL/GenBank/DDBJ whole genome shotgun (WGS) entry which is preliminary data.</text>
</comment>
<keyword evidence="3" id="KW-1185">Reference proteome</keyword>
<sequence length="273" mass="30745">MERSAAIIELAGWLKTPPGQVLLAWEQERIDRAVFDIFGYHALQMGLPSLDGLRANRMPNRWLASDSLVVPEAQEIAPPRDLGISTQPLKVPVGLHCCAEALPFASSSLDLIVMPHTLEMAADPHLALAEATRCLVPDGKLVIVGFNPVSLWAMRQRLGRTGHSLRMADESLFLPSAGEFIGYWRLRDWLRLLSFDIEVGKFGCYRPPWSSEKWLSRFEWMERVGERWWPVLGAVYFLVAVKRVRGMHLVGKVRKQAVKTATAPAVATINRRR</sequence>
<protein>
    <submittedName>
        <fullName evidence="2">Class I SAM-dependent methyltransferase</fullName>
    </submittedName>
</protein>